<sequence>MIEMQPEQETAHVVITNVSNMFAPQSLSLDNDPKIQRIRKILSITIGILFAFFIVGMISAIFGHGIGNGIKETSHGAQVGQSLILVFFYTFGLFVTYRYSATGLRVFAWLDIISVSMLITGILSVLFLDFSPSTTKKLAYDRDRKDFINDQSSSIYIVIPGAIAVGALDIVIIKYAFQLAKLIDIKKSLAIRQAHRILYSIT</sequence>
<keyword evidence="1" id="KW-0472">Membrane</keyword>
<keyword evidence="7" id="KW-1185">Reference proteome</keyword>
<comment type="caution">
    <text evidence="3">The sequence shown here is derived from an EMBL/GenBank/DDBJ whole genome shotgun (WGS) entry which is preliminary data.</text>
</comment>
<dbReference type="AlphaFoldDB" id="A0A814J5W1"/>
<protein>
    <submittedName>
        <fullName evidence="3">Uncharacterized protein</fullName>
    </submittedName>
</protein>
<dbReference type="Proteomes" id="UP000663874">
    <property type="component" value="Unassembled WGS sequence"/>
</dbReference>
<accession>A0A814J5W1</accession>
<name>A0A814J5W1_9BILA</name>
<feature type="transmembrane region" description="Helical" evidence="1">
    <location>
        <begin position="82"/>
        <end position="99"/>
    </location>
</feature>
<proteinExistence type="predicted"/>
<feature type="transmembrane region" description="Helical" evidence="1">
    <location>
        <begin position="155"/>
        <end position="177"/>
    </location>
</feature>
<evidence type="ECO:0000313" key="7">
    <source>
        <dbReference type="Proteomes" id="UP000663870"/>
    </source>
</evidence>
<evidence type="ECO:0000313" key="3">
    <source>
        <dbReference type="EMBL" id="CAF1033789.1"/>
    </source>
</evidence>
<reference evidence="3" key="1">
    <citation type="submission" date="2021-02" db="EMBL/GenBank/DDBJ databases">
        <authorList>
            <person name="Nowell W R."/>
        </authorList>
    </citation>
    <scope>NUCLEOTIDE SEQUENCE</scope>
</reference>
<keyword evidence="1" id="KW-0812">Transmembrane</keyword>
<evidence type="ECO:0000313" key="5">
    <source>
        <dbReference type="EMBL" id="CAF3802158.1"/>
    </source>
</evidence>
<evidence type="ECO:0000256" key="1">
    <source>
        <dbReference type="SAM" id="Phobius"/>
    </source>
</evidence>
<keyword evidence="1" id="KW-1133">Transmembrane helix</keyword>
<dbReference type="EMBL" id="CAJOBE010002141">
    <property type="protein sequence ID" value="CAF3802158.1"/>
    <property type="molecule type" value="Genomic_DNA"/>
</dbReference>
<dbReference type="EMBL" id="CAJNOU010000168">
    <property type="protein sequence ID" value="CAF0898166.1"/>
    <property type="molecule type" value="Genomic_DNA"/>
</dbReference>
<dbReference type="EMBL" id="CAJNOH010000417">
    <property type="protein sequence ID" value="CAF1033789.1"/>
    <property type="molecule type" value="Genomic_DNA"/>
</dbReference>
<gene>
    <name evidence="5" type="ORF">FNK824_LOCUS15069</name>
    <name evidence="4" type="ORF">JXQ802_LOCUS22755</name>
    <name evidence="3" type="ORF">PYM288_LOCUS16280</name>
    <name evidence="2" type="ORF">SEV965_LOCUS5494</name>
</gene>
<dbReference type="EMBL" id="CAJNOL010000699">
    <property type="protein sequence ID" value="CAF1170249.1"/>
    <property type="molecule type" value="Genomic_DNA"/>
</dbReference>
<organism evidence="3 6">
    <name type="scientific">Rotaria sordida</name>
    <dbReference type="NCBI Taxonomy" id="392033"/>
    <lineage>
        <taxon>Eukaryota</taxon>
        <taxon>Metazoa</taxon>
        <taxon>Spiralia</taxon>
        <taxon>Gnathifera</taxon>
        <taxon>Rotifera</taxon>
        <taxon>Eurotatoria</taxon>
        <taxon>Bdelloidea</taxon>
        <taxon>Philodinida</taxon>
        <taxon>Philodinidae</taxon>
        <taxon>Rotaria</taxon>
    </lineage>
</organism>
<feature type="transmembrane region" description="Helical" evidence="1">
    <location>
        <begin position="41"/>
        <end position="62"/>
    </location>
</feature>
<dbReference type="Proteomes" id="UP000663870">
    <property type="component" value="Unassembled WGS sequence"/>
</dbReference>
<feature type="transmembrane region" description="Helical" evidence="1">
    <location>
        <begin position="106"/>
        <end position="128"/>
    </location>
</feature>
<evidence type="ECO:0000313" key="4">
    <source>
        <dbReference type="EMBL" id="CAF1170249.1"/>
    </source>
</evidence>
<dbReference type="Proteomes" id="UP000663889">
    <property type="component" value="Unassembled WGS sequence"/>
</dbReference>
<evidence type="ECO:0000313" key="6">
    <source>
        <dbReference type="Proteomes" id="UP000663854"/>
    </source>
</evidence>
<evidence type="ECO:0000313" key="2">
    <source>
        <dbReference type="EMBL" id="CAF0898166.1"/>
    </source>
</evidence>
<dbReference type="Proteomes" id="UP000663854">
    <property type="component" value="Unassembled WGS sequence"/>
</dbReference>